<sequence>MSTRRVRSKCSRATHSSSPTDSTISSATSRPKRQHDLPHGDHHFDGPRPRSLCMRANSYRLRIHGFPSRMLRSEGTKEDAAEALPPPDSSILSSEEQTTTTSPPIGCIPDVSGSTVPRASSISTPERPAEVSDDRSIILWYLIPLCICLYSIF</sequence>
<feature type="compositionally biased region" description="Polar residues" evidence="1">
    <location>
        <begin position="112"/>
        <end position="124"/>
    </location>
</feature>
<feature type="region of interest" description="Disordered" evidence="1">
    <location>
        <begin position="1"/>
        <end position="50"/>
    </location>
</feature>
<accession>A0ABU6RHN0</accession>
<feature type="compositionally biased region" description="Basic and acidic residues" evidence="1">
    <location>
        <begin position="71"/>
        <end position="80"/>
    </location>
</feature>
<feature type="compositionally biased region" description="Basic and acidic residues" evidence="1">
    <location>
        <begin position="34"/>
        <end position="48"/>
    </location>
</feature>
<feature type="region of interest" description="Disordered" evidence="1">
    <location>
        <begin position="67"/>
        <end position="128"/>
    </location>
</feature>
<gene>
    <name evidence="2" type="ORF">PIB30_048549</name>
</gene>
<dbReference type="EMBL" id="JASCZI010030527">
    <property type="protein sequence ID" value="MED6123374.1"/>
    <property type="molecule type" value="Genomic_DNA"/>
</dbReference>
<keyword evidence="3" id="KW-1185">Reference proteome</keyword>
<feature type="compositionally biased region" description="Low complexity" evidence="1">
    <location>
        <begin position="14"/>
        <end position="29"/>
    </location>
</feature>
<evidence type="ECO:0000256" key="1">
    <source>
        <dbReference type="SAM" id="MobiDB-lite"/>
    </source>
</evidence>
<proteinExistence type="predicted"/>
<evidence type="ECO:0000313" key="3">
    <source>
        <dbReference type="Proteomes" id="UP001341840"/>
    </source>
</evidence>
<comment type="caution">
    <text evidence="2">The sequence shown here is derived from an EMBL/GenBank/DDBJ whole genome shotgun (WGS) entry which is preliminary data.</text>
</comment>
<organism evidence="2 3">
    <name type="scientific">Stylosanthes scabra</name>
    <dbReference type="NCBI Taxonomy" id="79078"/>
    <lineage>
        <taxon>Eukaryota</taxon>
        <taxon>Viridiplantae</taxon>
        <taxon>Streptophyta</taxon>
        <taxon>Embryophyta</taxon>
        <taxon>Tracheophyta</taxon>
        <taxon>Spermatophyta</taxon>
        <taxon>Magnoliopsida</taxon>
        <taxon>eudicotyledons</taxon>
        <taxon>Gunneridae</taxon>
        <taxon>Pentapetalae</taxon>
        <taxon>rosids</taxon>
        <taxon>fabids</taxon>
        <taxon>Fabales</taxon>
        <taxon>Fabaceae</taxon>
        <taxon>Papilionoideae</taxon>
        <taxon>50 kb inversion clade</taxon>
        <taxon>dalbergioids sensu lato</taxon>
        <taxon>Dalbergieae</taxon>
        <taxon>Pterocarpus clade</taxon>
        <taxon>Stylosanthes</taxon>
    </lineage>
</organism>
<evidence type="ECO:0000313" key="2">
    <source>
        <dbReference type="EMBL" id="MED6123374.1"/>
    </source>
</evidence>
<feature type="compositionally biased region" description="Low complexity" evidence="1">
    <location>
        <begin position="89"/>
        <end position="105"/>
    </location>
</feature>
<protein>
    <submittedName>
        <fullName evidence="2">Uncharacterized protein</fullName>
    </submittedName>
</protein>
<feature type="compositionally biased region" description="Basic residues" evidence="1">
    <location>
        <begin position="1"/>
        <end position="12"/>
    </location>
</feature>
<reference evidence="2 3" key="1">
    <citation type="journal article" date="2023" name="Plants (Basel)">
        <title>Bridging the Gap: Combining Genomics and Transcriptomics Approaches to Understand Stylosanthes scabra, an Orphan Legume from the Brazilian Caatinga.</title>
        <authorList>
            <person name="Ferreira-Neto J.R.C."/>
            <person name="da Silva M.D."/>
            <person name="Binneck E."/>
            <person name="de Melo N.F."/>
            <person name="da Silva R.H."/>
            <person name="de Melo A.L.T.M."/>
            <person name="Pandolfi V."/>
            <person name="Bustamante F.O."/>
            <person name="Brasileiro-Vidal A.C."/>
            <person name="Benko-Iseppon A.M."/>
        </authorList>
    </citation>
    <scope>NUCLEOTIDE SEQUENCE [LARGE SCALE GENOMIC DNA]</scope>
    <source>
        <tissue evidence="2">Leaves</tissue>
    </source>
</reference>
<dbReference type="Proteomes" id="UP001341840">
    <property type="component" value="Unassembled WGS sequence"/>
</dbReference>
<name>A0ABU6RHN0_9FABA</name>